<sequence length="141" mass="16127">MVLFFTVLLGISIVGLVSLLAIKRWELRTGNMLLAGVRPQVSRASHRVMVWIERVLPHLMTQLARRGVNEGRVLVHRGAAHSLLWAEQGLERVLAKLRGVTERPRSNKEASAFLREIAEHKRQLVQDKQERPVQEEKEAQE</sequence>
<reference evidence="1 2" key="1">
    <citation type="journal article" date="2016" name="Nat. Commun.">
        <title>Thousands of microbial genomes shed light on interconnected biogeochemical processes in an aquifer system.</title>
        <authorList>
            <person name="Anantharaman K."/>
            <person name="Brown C.T."/>
            <person name="Hug L.A."/>
            <person name="Sharon I."/>
            <person name="Castelle C.J."/>
            <person name="Probst A.J."/>
            <person name="Thomas B.C."/>
            <person name="Singh A."/>
            <person name="Wilkins M.J."/>
            <person name="Karaoz U."/>
            <person name="Brodie E.L."/>
            <person name="Williams K.H."/>
            <person name="Hubbard S.S."/>
            <person name="Banfield J.F."/>
        </authorList>
    </citation>
    <scope>NUCLEOTIDE SEQUENCE [LARGE SCALE GENOMIC DNA]</scope>
</reference>
<gene>
    <name evidence="1" type="ORF">A2419_02235</name>
</gene>
<protein>
    <submittedName>
        <fullName evidence="1">Uncharacterized protein</fullName>
    </submittedName>
</protein>
<proteinExistence type="predicted"/>
<organism evidence="1 2">
    <name type="scientific">Candidatus Adlerbacteria bacterium RIFOXYC1_FULL_48_26</name>
    <dbReference type="NCBI Taxonomy" id="1797247"/>
    <lineage>
        <taxon>Bacteria</taxon>
        <taxon>Candidatus Adleribacteriota</taxon>
    </lineage>
</organism>
<dbReference type="Proteomes" id="UP000176568">
    <property type="component" value="Unassembled WGS sequence"/>
</dbReference>
<name>A0A1F4Y3X6_9BACT</name>
<dbReference type="STRING" id="1797247.A2419_02235"/>
<dbReference type="AlphaFoldDB" id="A0A1F4Y3X6"/>
<accession>A0A1F4Y3X6</accession>
<dbReference type="EMBL" id="MEXB01000006">
    <property type="protein sequence ID" value="OGC88642.1"/>
    <property type="molecule type" value="Genomic_DNA"/>
</dbReference>
<comment type="caution">
    <text evidence="1">The sequence shown here is derived from an EMBL/GenBank/DDBJ whole genome shotgun (WGS) entry which is preliminary data.</text>
</comment>
<evidence type="ECO:0000313" key="2">
    <source>
        <dbReference type="Proteomes" id="UP000176568"/>
    </source>
</evidence>
<evidence type="ECO:0000313" key="1">
    <source>
        <dbReference type="EMBL" id="OGC88642.1"/>
    </source>
</evidence>